<dbReference type="InterPro" id="IPR003439">
    <property type="entry name" value="ABC_transporter-like_ATP-bd"/>
</dbReference>
<evidence type="ECO:0000313" key="7">
    <source>
        <dbReference type="EMBL" id="MFC3478307.1"/>
    </source>
</evidence>
<comment type="caution">
    <text evidence="7">The sequence shown here is derived from an EMBL/GenBank/DDBJ whole genome shotgun (WGS) entry which is preliminary data.</text>
</comment>
<dbReference type="AlphaFoldDB" id="A0ABD5NG49"/>
<sequence length="301" mass="32197">MSTPETATTDDSTDETTARDESDRATEPVVALDGATFGYTATPVVEDVSLTVDPGEYVAIVGPNGSGKSTLMQLVLGLLEPDSGSASLFGERATRFDDGERVGYVAQHASSSKEMPITVREVVKMGRFPHLGFDRLRADDRRLRDRFTEAPLETARAVGGALSGRLSEADWAAVDDALATVGMSAFADRRITELSGGQRQRAFIARALASEADLLVLDEPTVGVDAESVDAFYDLLAALNDAGITVVLIEHDLGAVVERAERVVCLNREIYFDGPSDEFVESDALARAFGTEARFLAGVDE</sequence>
<dbReference type="InterPro" id="IPR027417">
    <property type="entry name" value="P-loop_NTPase"/>
</dbReference>
<dbReference type="GO" id="GO:0005524">
    <property type="term" value="F:ATP binding"/>
    <property type="evidence" value="ECO:0007669"/>
    <property type="project" value="UniProtKB-KW"/>
</dbReference>
<dbReference type="PANTHER" id="PTHR42734:SF5">
    <property type="entry name" value="IRON TRANSPORT SYSTEM ATP-BINDING PROTEIN HI_0361-RELATED"/>
    <property type="match status" value="1"/>
</dbReference>
<dbReference type="EMBL" id="JBHRWN010000002">
    <property type="protein sequence ID" value="MFC3478307.1"/>
    <property type="molecule type" value="Genomic_DNA"/>
</dbReference>
<dbReference type="CDD" id="cd03235">
    <property type="entry name" value="ABC_Metallic_Cations"/>
    <property type="match status" value="1"/>
</dbReference>
<dbReference type="RefSeq" id="WP_232570580.1">
    <property type="nucleotide sequence ID" value="NZ_CP089466.1"/>
</dbReference>
<protein>
    <submittedName>
        <fullName evidence="7">Metal ABC transporter ATP-binding protein</fullName>
    </submittedName>
</protein>
<dbReference type="SMART" id="SM00382">
    <property type="entry name" value="AAA"/>
    <property type="match status" value="1"/>
</dbReference>
<dbReference type="GeneID" id="69118686"/>
<dbReference type="PROSITE" id="PS00211">
    <property type="entry name" value="ABC_TRANSPORTER_1"/>
    <property type="match status" value="1"/>
</dbReference>
<keyword evidence="4 7" id="KW-0067">ATP-binding</keyword>
<dbReference type="Proteomes" id="UP001595660">
    <property type="component" value="Unassembled WGS sequence"/>
</dbReference>
<dbReference type="InterPro" id="IPR017871">
    <property type="entry name" value="ABC_transporter-like_CS"/>
</dbReference>
<proteinExistence type="inferred from homology"/>
<accession>A0ABD5NG49</accession>
<name>A0ABD5NG49_9EURY</name>
<dbReference type="InterPro" id="IPR003593">
    <property type="entry name" value="AAA+_ATPase"/>
</dbReference>
<evidence type="ECO:0000313" key="8">
    <source>
        <dbReference type="Proteomes" id="UP001595660"/>
    </source>
</evidence>
<dbReference type="Gene3D" id="3.40.50.300">
    <property type="entry name" value="P-loop containing nucleotide triphosphate hydrolases"/>
    <property type="match status" value="1"/>
</dbReference>
<feature type="compositionally biased region" description="Low complexity" evidence="5">
    <location>
        <begin position="1"/>
        <end position="10"/>
    </location>
</feature>
<reference evidence="7 8" key="1">
    <citation type="journal article" date="2019" name="Int. J. Syst. Evol. Microbiol.">
        <title>The Global Catalogue of Microorganisms (GCM) 10K type strain sequencing project: providing services to taxonomists for standard genome sequencing and annotation.</title>
        <authorList>
            <consortium name="The Broad Institute Genomics Platform"/>
            <consortium name="The Broad Institute Genome Sequencing Center for Infectious Disease"/>
            <person name="Wu L."/>
            <person name="Ma J."/>
        </authorList>
    </citation>
    <scope>NUCLEOTIDE SEQUENCE [LARGE SCALE GENOMIC DNA]</scope>
    <source>
        <strain evidence="7 8">CGMCC 1.12562</strain>
    </source>
</reference>
<evidence type="ECO:0000256" key="3">
    <source>
        <dbReference type="ARBA" id="ARBA00022741"/>
    </source>
</evidence>
<keyword evidence="3" id="KW-0547">Nucleotide-binding</keyword>
<feature type="compositionally biased region" description="Basic and acidic residues" evidence="5">
    <location>
        <begin position="16"/>
        <end position="26"/>
    </location>
</feature>
<dbReference type="InterPro" id="IPR050153">
    <property type="entry name" value="Metal_Ion_Import_ABC"/>
</dbReference>
<organism evidence="7 8">
    <name type="scientific">Halobacterium litoreum</name>
    <dbReference type="NCBI Taxonomy" id="2039234"/>
    <lineage>
        <taxon>Archaea</taxon>
        <taxon>Methanobacteriati</taxon>
        <taxon>Methanobacteriota</taxon>
        <taxon>Stenosarchaea group</taxon>
        <taxon>Halobacteria</taxon>
        <taxon>Halobacteriales</taxon>
        <taxon>Halobacteriaceae</taxon>
        <taxon>Halobacterium</taxon>
    </lineage>
</organism>
<evidence type="ECO:0000259" key="6">
    <source>
        <dbReference type="PROSITE" id="PS50893"/>
    </source>
</evidence>
<evidence type="ECO:0000256" key="2">
    <source>
        <dbReference type="ARBA" id="ARBA00022448"/>
    </source>
</evidence>
<dbReference type="PANTHER" id="PTHR42734">
    <property type="entry name" value="METAL TRANSPORT SYSTEM ATP-BINDING PROTEIN TM_0124-RELATED"/>
    <property type="match status" value="1"/>
</dbReference>
<dbReference type="Pfam" id="PF00005">
    <property type="entry name" value="ABC_tran"/>
    <property type="match status" value="1"/>
</dbReference>
<feature type="region of interest" description="Disordered" evidence="5">
    <location>
        <begin position="1"/>
        <end position="26"/>
    </location>
</feature>
<dbReference type="SUPFAM" id="SSF52540">
    <property type="entry name" value="P-loop containing nucleoside triphosphate hydrolases"/>
    <property type="match status" value="1"/>
</dbReference>
<keyword evidence="8" id="KW-1185">Reference proteome</keyword>
<comment type="similarity">
    <text evidence="1">Belongs to the ABC transporter superfamily.</text>
</comment>
<evidence type="ECO:0000256" key="5">
    <source>
        <dbReference type="SAM" id="MobiDB-lite"/>
    </source>
</evidence>
<evidence type="ECO:0000256" key="1">
    <source>
        <dbReference type="ARBA" id="ARBA00005417"/>
    </source>
</evidence>
<feature type="domain" description="ABC transporter" evidence="6">
    <location>
        <begin position="30"/>
        <end position="293"/>
    </location>
</feature>
<dbReference type="PROSITE" id="PS50893">
    <property type="entry name" value="ABC_TRANSPORTER_2"/>
    <property type="match status" value="1"/>
</dbReference>
<gene>
    <name evidence="7" type="ORF">ACFOKC_11305</name>
</gene>
<evidence type="ECO:0000256" key="4">
    <source>
        <dbReference type="ARBA" id="ARBA00022840"/>
    </source>
</evidence>
<keyword evidence="2" id="KW-0813">Transport</keyword>